<evidence type="ECO:0008006" key="4">
    <source>
        <dbReference type="Google" id="ProtNLM"/>
    </source>
</evidence>
<dbReference type="EMBL" id="QGNW01000031">
    <property type="protein sequence ID" value="RVX11401.1"/>
    <property type="molecule type" value="Genomic_DNA"/>
</dbReference>
<dbReference type="Pfam" id="PF14223">
    <property type="entry name" value="Retrotran_gag_2"/>
    <property type="match status" value="1"/>
</dbReference>
<name>A0A438JR19_VITVI</name>
<sequence>MSIATTYEILLSLQEMFSDQGKLVRQVVLRTIMSTKMTKGTPVTNHKIRMIALFNEMEILGAEINGETQVNMILETLLDSFNQFKLNYNMNKLMMSLLGLIKGL</sequence>
<dbReference type="EMBL" id="QGNW01001271">
    <property type="protein sequence ID" value="RVW47692.1"/>
    <property type="molecule type" value="Genomic_DNA"/>
</dbReference>
<evidence type="ECO:0000313" key="3">
    <source>
        <dbReference type="Proteomes" id="UP000288805"/>
    </source>
</evidence>
<dbReference type="AlphaFoldDB" id="A0A438JR19"/>
<protein>
    <recommendedName>
        <fullName evidence="4">Retrovirus-related Pol polyprotein from transposon TNT 1-94</fullName>
    </recommendedName>
</protein>
<accession>A0A438JR19</accession>
<dbReference type="Proteomes" id="UP000288805">
    <property type="component" value="Unassembled WGS sequence"/>
</dbReference>
<organism evidence="2 3">
    <name type="scientific">Vitis vinifera</name>
    <name type="common">Grape</name>
    <dbReference type="NCBI Taxonomy" id="29760"/>
    <lineage>
        <taxon>Eukaryota</taxon>
        <taxon>Viridiplantae</taxon>
        <taxon>Streptophyta</taxon>
        <taxon>Embryophyta</taxon>
        <taxon>Tracheophyta</taxon>
        <taxon>Spermatophyta</taxon>
        <taxon>Magnoliopsida</taxon>
        <taxon>eudicotyledons</taxon>
        <taxon>Gunneridae</taxon>
        <taxon>Pentapetalae</taxon>
        <taxon>rosids</taxon>
        <taxon>Vitales</taxon>
        <taxon>Vitaceae</taxon>
        <taxon>Viteae</taxon>
        <taxon>Vitis</taxon>
    </lineage>
</organism>
<evidence type="ECO:0000313" key="1">
    <source>
        <dbReference type="EMBL" id="RVW47692.1"/>
    </source>
</evidence>
<comment type="caution">
    <text evidence="2">The sequence shown here is derived from an EMBL/GenBank/DDBJ whole genome shotgun (WGS) entry which is preliminary data.</text>
</comment>
<gene>
    <name evidence="2" type="ORF">CK203_019677</name>
    <name evidence="1" type="ORF">CK203_107053</name>
</gene>
<reference evidence="2 3" key="1">
    <citation type="journal article" date="2018" name="PLoS Genet.">
        <title>Population sequencing reveals clonal diversity and ancestral inbreeding in the grapevine cultivar Chardonnay.</title>
        <authorList>
            <person name="Roach M.J."/>
            <person name="Johnson D.L."/>
            <person name="Bohlmann J."/>
            <person name="van Vuuren H.J."/>
            <person name="Jones S.J."/>
            <person name="Pretorius I.S."/>
            <person name="Schmidt S.A."/>
            <person name="Borneman A.R."/>
        </authorList>
    </citation>
    <scope>NUCLEOTIDE SEQUENCE [LARGE SCALE GENOMIC DNA]</scope>
    <source>
        <strain evidence="3">cv. Chardonnay</strain>
        <strain evidence="2">I10V1</strain>
        <tissue evidence="2">Leaf</tissue>
    </source>
</reference>
<evidence type="ECO:0000313" key="2">
    <source>
        <dbReference type="EMBL" id="RVX11401.1"/>
    </source>
</evidence>
<proteinExistence type="predicted"/>